<proteinExistence type="predicted"/>
<evidence type="ECO:0000313" key="2">
    <source>
        <dbReference type="EMBL" id="ARW58648.1"/>
    </source>
</evidence>
<accession>A0A2H4IAT0</accession>
<evidence type="ECO:0000256" key="1">
    <source>
        <dbReference type="SAM" id="MobiDB-lite"/>
    </source>
</evidence>
<name>A0A2H4IAT0_9CAUD</name>
<sequence length="127" mass="13919">MSGLFPHNVVEQKEGFVFIVAPADEDDENAVELASQAQSILEDSWQQAPSNLTAEEVRDPEEAELIYADAVQLLEEADFEECAQFLITGVIVIGKLVIVNAIMAGEDIEDEEGDEDDSLEADEDDFA</sequence>
<protein>
    <submittedName>
        <fullName evidence="2">Uncharacterized protein</fullName>
    </submittedName>
</protein>
<dbReference type="EMBL" id="KY984068">
    <property type="protein sequence ID" value="ARW58648.1"/>
    <property type="molecule type" value="Genomic_DNA"/>
</dbReference>
<evidence type="ECO:0000313" key="3">
    <source>
        <dbReference type="Proteomes" id="UP000240568"/>
    </source>
</evidence>
<feature type="compositionally biased region" description="Acidic residues" evidence="1">
    <location>
        <begin position="106"/>
        <end position="127"/>
    </location>
</feature>
<reference evidence="2 3" key="1">
    <citation type="submission" date="2017-04" db="EMBL/GenBank/DDBJ databases">
        <authorList>
            <person name="Afonso C.L."/>
            <person name="Miller P.J."/>
            <person name="Scott M.A."/>
            <person name="Spackman E."/>
            <person name="Goraichik I."/>
            <person name="Dimitrov K.M."/>
            <person name="Suarez D.L."/>
            <person name="Swayne D.E."/>
        </authorList>
    </citation>
    <scope>NUCLEOTIDE SEQUENCE [LARGE SCALE GENOMIC DNA]</scope>
</reference>
<feature type="region of interest" description="Disordered" evidence="1">
    <location>
        <begin position="105"/>
        <end position="127"/>
    </location>
</feature>
<dbReference type="Proteomes" id="UP000240568">
    <property type="component" value="Segment"/>
</dbReference>
<gene>
    <name evidence="2" type="ORF">Y3_008</name>
</gene>
<organism evidence="2 3">
    <name type="scientific">Erwinia phage vB_EamM_Y3</name>
    <dbReference type="NCBI Taxonomy" id="1983553"/>
    <lineage>
        <taxon>Viruses</taxon>
        <taxon>Duplodnaviria</taxon>
        <taxon>Heunggongvirae</taxon>
        <taxon>Uroviricota</taxon>
        <taxon>Caudoviricetes</taxon>
        <taxon>Sasquatchvirus</taxon>
        <taxon>Sasquatchvirus Y3</taxon>
    </lineage>
</organism>
<keyword evidence="3" id="KW-1185">Reference proteome</keyword>